<dbReference type="EMBL" id="JAUYZG010000003">
    <property type="protein sequence ID" value="KAK2911316.1"/>
    <property type="molecule type" value="Genomic_DNA"/>
</dbReference>
<keyword evidence="2" id="KW-1185">Reference proteome</keyword>
<reference evidence="1" key="1">
    <citation type="submission" date="2023-08" db="EMBL/GenBank/DDBJ databases">
        <title>Chromosome-level Genome Assembly of mud carp (Cirrhinus molitorella).</title>
        <authorList>
            <person name="Liu H."/>
        </authorList>
    </citation>
    <scope>NUCLEOTIDE SEQUENCE</scope>
    <source>
        <strain evidence="1">Prfri</strain>
        <tissue evidence="1">Muscle</tissue>
    </source>
</reference>
<evidence type="ECO:0000313" key="2">
    <source>
        <dbReference type="Proteomes" id="UP001187343"/>
    </source>
</evidence>
<comment type="caution">
    <text evidence="1">The sequence shown here is derived from an EMBL/GenBank/DDBJ whole genome shotgun (WGS) entry which is preliminary data.</text>
</comment>
<sequence>MHNLEHSLTQCPDHQIPAASTVTDEPLLHGATETRIAPELHMTSVQVCELASTPAMRENAQASVLAERNSAHCTMAEGELSKELGEEKADGDLIDWFSNLPPLIPPLSEPSATPISMSSPEWAEVPKFSPERAPVPKFSPERAPVSPSSPVFQFKWIVCYKRNKPILQATTFASFPSARLFRVPVGLGGAESAYVMTPLVSLLKWVLERTRLNP</sequence>
<accession>A0AA88QF79</accession>
<gene>
    <name evidence="1" type="ORF">Q8A67_003449</name>
</gene>
<organism evidence="1 2">
    <name type="scientific">Cirrhinus molitorella</name>
    <name type="common">mud carp</name>
    <dbReference type="NCBI Taxonomy" id="172907"/>
    <lineage>
        <taxon>Eukaryota</taxon>
        <taxon>Metazoa</taxon>
        <taxon>Chordata</taxon>
        <taxon>Craniata</taxon>
        <taxon>Vertebrata</taxon>
        <taxon>Euteleostomi</taxon>
        <taxon>Actinopterygii</taxon>
        <taxon>Neopterygii</taxon>
        <taxon>Teleostei</taxon>
        <taxon>Ostariophysi</taxon>
        <taxon>Cypriniformes</taxon>
        <taxon>Cyprinidae</taxon>
        <taxon>Labeoninae</taxon>
        <taxon>Labeonini</taxon>
        <taxon>Cirrhinus</taxon>
    </lineage>
</organism>
<dbReference type="Proteomes" id="UP001187343">
    <property type="component" value="Unassembled WGS sequence"/>
</dbReference>
<evidence type="ECO:0000313" key="1">
    <source>
        <dbReference type="EMBL" id="KAK2911316.1"/>
    </source>
</evidence>
<protein>
    <submittedName>
        <fullName evidence="1">Uncharacterized protein</fullName>
    </submittedName>
</protein>
<dbReference type="AlphaFoldDB" id="A0AA88QF79"/>
<name>A0AA88QF79_9TELE</name>
<proteinExistence type="predicted"/>